<reference evidence="1 2" key="1">
    <citation type="submission" date="2015-07" db="EMBL/GenBank/DDBJ databases">
        <authorList>
            <person name="Kim K.M."/>
        </authorList>
    </citation>
    <scope>NUCLEOTIDE SEQUENCE [LARGE SCALE GENOMIC DNA]</scope>
    <source>
        <strain evidence="1 2">KCTC 12363</strain>
    </source>
</reference>
<evidence type="ECO:0000313" key="1">
    <source>
        <dbReference type="EMBL" id="AKP54020.1"/>
    </source>
</evidence>
<accession>A0A0H4PLW7</accession>
<name>A0A0H4PLW7_9BACT</name>
<dbReference type="Gene3D" id="3.40.50.1110">
    <property type="entry name" value="SGNH hydrolase"/>
    <property type="match status" value="2"/>
</dbReference>
<dbReference type="EMBL" id="CP012040">
    <property type="protein sequence ID" value="AKP54020.1"/>
    <property type="molecule type" value="Genomic_DNA"/>
</dbReference>
<dbReference type="AlphaFoldDB" id="A0A0H4PLW7"/>
<dbReference type="PROSITE" id="PS51257">
    <property type="entry name" value="PROKAR_LIPOPROTEIN"/>
    <property type="match status" value="1"/>
</dbReference>
<organism evidence="1 2">
    <name type="scientific">Cyclobacterium amurskyense</name>
    <dbReference type="NCBI Taxonomy" id="320787"/>
    <lineage>
        <taxon>Bacteria</taxon>
        <taxon>Pseudomonadati</taxon>
        <taxon>Bacteroidota</taxon>
        <taxon>Cytophagia</taxon>
        <taxon>Cytophagales</taxon>
        <taxon>Cyclobacteriaceae</taxon>
        <taxon>Cyclobacterium</taxon>
    </lineage>
</organism>
<evidence type="ECO:0008006" key="3">
    <source>
        <dbReference type="Google" id="ProtNLM"/>
    </source>
</evidence>
<dbReference type="PATRIC" id="fig|320787.5.peg.5130"/>
<dbReference type="RefSeq" id="WP_048644054.1">
    <property type="nucleotide sequence ID" value="NZ_CP012040.1"/>
</dbReference>
<dbReference type="STRING" id="320787.CA2015_4690"/>
<dbReference type="KEGG" id="camu:CA2015_4690"/>
<gene>
    <name evidence="1" type="ORF">CA2015_4690</name>
</gene>
<dbReference type="InterPro" id="IPR036514">
    <property type="entry name" value="SGNH_hydro_sf"/>
</dbReference>
<dbReference type="SUPFAM" id="SSF52266">
    <property type="entry name" value="SGNH hydrolase"/>
    <property type="match status" value="2"/>
</dbReference>
<keyword evidence="2" id="KW-1185">Reference proteome</keyword>
<evidence type="ECO:0000313" key="2">
    <source>
        <dbReference type="Proteomes" id="UP000036520"/>
    </source>
</evidence>
<dbReference type="Proteomes" id="UP000036520">
    <property type="component" value="Chromosome"/>
</dbReference>
<dbReference type="GO" id="GO:0016788">
    <property type="term" value="F:hydrolase activity, acting on ester bonds"/>
    <property type="evidence" value="ECO:0007669"/>
    <property type="project" value="UniProtKB-ARBA"/>
</dbReference>
<dbReference type="OrthoDB" id="9764164at2"/>
<protein>
    <recommendedName>
        <fullName evidence="3">Lipolytic protein G-D-S-L family</fullName>
    </recommendedName>
</protein>
<proteinExistence type="predicted"/>
<sequence>MKRYQTFITFLALGLLLSCQYEFPEPDLLTPDSGQADFTKMVTIGSSITAGVMDAALYNRSQQNSFAVILANQMKEVGGGVFNVPEIDAEVGDLILTPTGGGLGRLILTVNRNTGSILPSPIIPGNPITPFTGDKSSINNFGINGLSLAGALLPASGDLQNPTHPLFNPYYARFASNPGMSTPIEDAAAALADGGTFFVFWLGKNDVLPYALTGGAIPELLTSDQDFSQRYQAALGTMLQANTEAKGALGNIPNINELPYFSTVTWDALPLPEALANIANAVYSDYNAGLDNLVTAGMLSEAERDLRKINFIPGQNGFIIEDKTLTDFNGNGLPSIRQSNINDKVALTTGQVLGQIIGNDPNMIVGVTVPVGDQYILLPSEQELMTEKINAFNQIIATAVSSNSDRLVLVDAKNLMDNINQGLVNANSVAVTNSISPPNGAFSTDGVHPNARGSAVLANHFIQSINDKWGSSIPMTNPNSFMGNDLPR</sequence>